<dbReference type="EMBL" id="JAINDJ010000007">
    <property type="protein sequence ID" value="KAG9443024.1"/>
    <property type="molecule type" value="Genomic_DNA"/>
</dbReference>
<keyword evidence="3" id="KW-1185">Reference proteome</keyword>
<feature type="compositionally biased region" description="Low complexity" evidence="1">
    <location>
        <begin position="31"/>
        <end position="44"/>
    </location>
</feature>
<gene>
    <name evidence="2" type="ORF">H6P81_018878</name>
</gene>
<feature type="region of interest" description="Disordered" evidence="1">
    <location>
        <begin position="27"/>
        <end position="55"/>
    </location>
</feature>
<comment type="caution">
    <text evidence="2">The sequence shown here is derived from an EMBL/GenBank/DDBJ whole genome shotgun (WGS) entry which is preliminary data.</text>
</comment>
<evidence type="ECO:0000313" key="3">
    <source>
        <dbReference type="Proteomes" id="UP000825729"/>
    </source>
</evidence>
<dbReference type="Proteomes" id="UP000825729">
    <property type="component" value="Unassembled WGS sequence"/>
</dbReference>
<evidence type="ECO:0000256" key="1">
    <source>
        <dbReference type="SAM" id="MobiDB-lite"/>
    </source>
</evidence>
<dbReference type="AlphaFoldDB" id="A0AAV7E3F4"/>
<sequence>MHLSAGVKGGTFDISVSWSGLVEEESRRGSFEIASGPSSSSSLYGRRDSRSVDYLPESRDRSNFAIGGVPH</sequence>
<feature type="compositionally biased region" description="Basic and acidic residues" evidence="1">
    <location>
        <begin position="45"/>
        <end position="55"/>
    </location>
</feature>
<organism evidence="2 3">
    <name type="scientific">Aristolochia fimbriata</name>
    <name type="common">White veined hardy Dutchman's pipe vine</name>
    <dbReference type="NCBI Taxonomy" id="158543"/>
    <lineage>
        <taxon>Eukaryota</taxon>
        <taxon>Viridiplantae</taxon>
        <taxon>Streptophyta</taxon>
        <taxon>Embryophyta</taxon>
        <taxon>Tracheophyta</taxon>
        <taxon>Spermatophyta</taxon>
        <taxon>Magnoliopsida</taxon>
        <taxon>Magnoliidae</taxon>
        <taxon>Piperales</taxon>
        <taxon>Aristolochiaceae</taxon>
        <taxon>Aristolochia</taxon>
    </lineage>
</organism>
<proteinExistence type="predicted"/>
<protein>
    <submittedName>
        <fullName evidence="2">Uncharacterized protein</fullName>
    </submittedName>
</protein>
<name>A0AAV7E3F4_ARIFI</name>
<reference evidence="2 3" key="1">
    <citation type="submission" date="2021-07" db="EMBL/GenBank/DDBJ databases">
        <title>The Aristolochia fimbriata genome: insights into angiosperm evolution, floral development and chemical biosynthesis.</title>
        <authorList>
            <person name="Jiao Y."/>
        </authorList>
    </citation>
    <scope>NUCLEOTIDE SEQUENCE [LARGE SCALE GENOMIC DNA]</scope>
    <source>
        <strain evidence="2">IBCAS-2021</strain>
        <tissue evidence="2">Leaf</tissue>
    </source>
</reference>
<accession>A0AAV7E3F4</accession>
<evidence type="ECO:0000313" key="2">
    <source>
        <dbReference type="EMBL" id="KAG9443024.1"/>
    </source>
</evidence>